<protein>
    <recommendedName>
        <fullName evidence="3">DUF4294 domain-containing protein</fullName>
    </recommendedName>
</protein>
<dbReference type="Proteomes" id="UP000199321">
    <property type="component" value="Unassembled WGS sequence"/>
</dbReference>
<dbReference type="InterPro" id="IPR025636">
    <property type="entry name" value="DUF4294"/>
</dbReference>
<keyword evidence="2" id="KW-1185">Reference proteome</keyword>
<evidence type="ECO:0008006" key="3">
    <source>
        <dbReference type="Google" id="ProtNLM"/>
    </source>
</evidence>
<reference evidence="1 2" key="1">
    <citation type="submission" date="2016-10" db="EMBL/GenBank/DDBJ databases">
        <authorList>
            <person name="de Groot N.N."/>
        </authorList>
    </citation>
    <scope>NUCLEOTIDE SEQUENCE [LARGE SCALE GENOMIC DNA]</scope>
    <source>
        <strain evidence="1 2">DSM 16195</strain>
    </source>
</reference>
<dbReference type="STRING" id="227084.SAMN05421855_104240"/>
<gene>
    <name evidence="1" type="ORF">SAMN05421855_104240</name>
</gene>
<accession>A0A1G7HR77</accession>
<evidence type="ECO:0000313" key="2">
    <source>
        <dbReference type="Proteomes" id="UP000199321"/>
    </source>
</evidence>
<organism evidence="1 2">
    <name type="scientific">Ulvibacter litoralis</name>
    <dbReference type="NCBI Taxonomy" id="227084"/>
    <lineage>
        <taxon>Bacteria</taxon>
        <taxon>Pseudomonadati</taxon>
        <taxon>Bacteroidota</taxon>
        <taxon>Flavobacteriia</taxon>
        <taxon>Flavobacteriales</taxon>
        <taxon>Flavobacteriaceae</taxon>
        <taxon>Ulvibacter</taxon>
    </lineage>
</organism>
<dbReference type="AlphaFoldDB" id="A0A1G7HR77"/>
<proteinExistence type="predicted"/>
<name>A0A1G7HR77_9FLAO</name>
<dbReference type="EMBL" id="FNBA01000004">
    <property type="protein sequence ID" value="SDF02950.1"/>
    <property type="molecule type" value="Genomic_DNA"/>
</dbReference>
<dbReference type="Pfam" id="PF14127">
    <property type="entry name" value="DUF4294"/>
    <property type="match status" value="1"/>
</dbReference>
<evidence type="ECO:0000313" key="1">
    <source>
        <dbReference type="EMBL" id="SDF02950.1"/>
    </source>
</evidence>
<sequence length="253" mass="30400">MCILFNFGMILADSPKMKVNSIHITFFLCMVLSFIGADANAQTIDTYQEKKNDSVESFYYIIEGDSIPREFIDLEEVVLLNKMEFTSKEDRRRYLILRRKTRKVYPYAKLASERLTTMTERLKTIESKKDRKRYTKRVQKYIEEEFSEKLKKLTRTEGQILVKLIHRQTGRTAFDLVKELRTGWRAFWYNTTANMFDITIKEEYRPFEVKEDYLIEDILERSFQVNILERQKPAFKIDYLDLTSYWNKMATKK</sequence>